<reference evidence="2 3" key="1">
    <citation type="journal article" date="2019" name="G3 (Bethesda)">
        <title>Sequencing of a Wild Apple (Malus baccata) Genome Unravels the Differences Between Cultivated and Wild Apple Species Regarding Disease Resistance and Cold Tolerance.</title>
        <authorList>
            <person name="Chen X."/>
        </authorList>
    </citation>
    <scope>NUCLEOTIDE SEQUENCE [LARGE SCALE GENOMIC DNA]</scope>
    <source>
        <strain evidence="3">cv. Shandingzi</strain>
        <tissue evidence="2">Leaves</tissue>
    </source>
</reference>
<sequence>MRTMAFALYTSVFGVGSYLSTLLIATVEAVTSSGVRQSWFSDDMNEARLDKYYWFLASLSALSFVFYVILSRCYASMKD</sequence>
<accession>A0A540KD19</accession>
<dbReference type="STRING" id="106549.A0A540KD19"/>
<dbReference type="Gene3D" id="1.20.1250.20">
    <property type="entry name" value="MFS general substrate transporter like domains"/>
    <property type="match status" value="1"/>
</dbReference>
<comment type="caution">
    <text evidence="2">The sequence shown here is derived from an EMBL/GenBank/DDBJ whole genome shotgun (WGS) entry which is preliminary data.</text>
</comment>
<dbReference type="AlphaFoldDB" id="A0A540KD19"/>
<evidence type="ECO:0000256" key="1">
    <source>
        <dbReference type="SAM" id="Phobius"/>
    </source>
</evidence>
<dbReference type="InterPro" id="IPR036259">
    <property type="entry name" value="MFS_trans_sf"/>
</dbReference>
<keyword evidence="3" id="KW-1185">Reference proteome</keyword>
<dbReference type="PANTHER" id="PTHR11654">
    <property type="entry name" value="OLIGOPEPTIDE TRANSPORTER-RELATED"/>
    <property type="match status" value="1"/>
</dbReference>
<gene>
    <name evidence="2" type="ORF">C1H46_042453</name>
</gene>
<dbReference type="EMBL" id="VIEB01001462">
    <property type="protein sequence ID" value="TQD72010.1"/>
    <property type="molecule type" value="Genomic_DNA"/>
</dbReference>
<keyword evidence="1" id="KW-0472">Membrane</keyword>
<evidence type="ECO:0000313" key="3">
    <source>
        <dbReference type="Proteomes" id="UP000315295"/>
    </source>
</evidence>
<feature type="transmembrane region" description="Helical" evidence="1">
    <location>
        <begin position="53"/>
        <end position="70"/>
    </location>
</feature>
<keyword evidence="1" id="KW-0812">Transmembrane</keyword>
<evidence type="ECO:0000313" key="2">
    <source>
        <dbReference type="EMBL" id="TQD72010.1"/>
    </source>
</evidence>
<name>A0A540KD19_MALBA</name>
<dbReference type="Proteomes" id="UP000315295">
    <property type="component" value="Unassembled WGS sequence"/>
</dbReference>
<protein>
    <submittedName>
        <fullName evidence="2">Uncharacterized protein</fullName>
    </submittedName>
</protein>
<proteinExistence type="predicted"/>
<keyword evidence="1" id="KW-1133">Transmembrane helix</keyword>
<organism evidence="2 3">
    <name type="scientific">Malus baccata</name>
    <name type="common">Siberian crab apple</name>
    <name type="synonym">Pyrus baccata</name>
    <dbReference type="NCBI Taxonomy" id="106549"/>
    <lineage>
        <taxon>Eukaryota</taxon>
        <taxon>Viridiplantae</taxon>
        <taxon>Streptophyta</taxon>
        <taxon>Embryophyta</taxon>
        <taxon>Tracheophyta</taxon>
        <taxon>Spermatophyta</taxon>
        <taxon>Magnoliopsida</taxon>
        <taxon>eudicotyledons</taxon>
        <taxon>Gunneridae</taxon>
        <taxon>Pentapetalae</taxon>
        <taxon>rosids</taxon>
        <taxon>fabids</taxon>
        <taxon>Rosales</taxon>
        <taxon>Rosaceae</taxon>
        <taxon>Amygdaloideae</taxon>
        <taxon>Maleae</taxon>
        <taxon>Malus</taxon>
    </lineage>
</organism>